<dbReference type="KEGG" id="pti:PHATRDRAFT_48096"/>
<evidence type="ECO:0000313" key="2">
    <source>
        <dbReference type="EMBL" id="EEC45774.1"/>
    </source>
</evidence>
<protein>
    <submittedName>
        <fullName evidence="2">Uncharacterized protein</fullName>
    </submittedName>
</protein>
<name>B7G5Z5_PHATC</name>
<dbReference type="OrthoDB" id="56538at2759"/>
<proteinExistence type="predicted"/>
<dbReference type="ESTHER" id="phatc-b7g5z5">
    <property type="family name" value="Duf_900"/>
</dbReference>
<dbReference type="EMBL" id="CM000618">
    <property type="protein sequence ID" value="EEC45774.1"/>
    <property type="molecule type" value="Genomic_DNA"/>
</dbReference>
<reference evidence="3" key="2">
    <citation type="submission" date="2008-08" db="EMBL/GenBank/DDBJ databases">
        <authorList>
            <consortium name="Diatom Consortium"/>
            <person name="Grigoriev I."/>
            <person name="Grimwood J."/>
            <person name="Kuo A."/>
            <person name="Otillar R.P."/>
            <person name="Salamov A."/>
            <person name="Detter J.C."/>
            <person name="Lindquist E."/>
            <person name="Shapiro H."/>
            <person name="Lucas S."/>
            <person name="Glavina del Rio T."/>
            <person name="Pitluck S."/>
            <person name="Rokhsar D."/>
            <person name="Bowler C."/>
        </authorList>
    </citation>
    <scope>GENOME REANNOTATION</scope>
    <source>
        <strain evidence="3">CCAP 1055/1</strain>
    </source>
</reference>
<sequence length="347" mass="39042">MWVTILLAILNNRRALAADENSRFSYPGYVITSIDVEPLGKGHPTSRVKFHARIPGKVDDTTAHVLRDVVDSGETVGKWPFRSPVFHGTVVPPGQLQARLDAESPRVSDRWNPLQHRKALLCVHGFDSQPESWLRRCAENYGKSDELAIIPVIWPAGDKGLRDYMNDRNVFVPGAARAFQPLLDVASSLRKSLLCHSMGNFVLKLTAPPHQPSRTSGLAKRKLSAPPFEDVYMSAADVRHDVFDRAQNDHDDANLDYGRNIAGMAQNKVHVMHSRSDVPLMARRARHAGLRALGSNGANMKNLHPSLKGKVVNVDCYSWNKWTRKNNLYHSYFFKSEAIKYYEQRDA</sequence>
<dbReference type="Proteomes" id="UP000000759">
    <property type="component" value="Chromosome 16"/>
</dbReference>
<feature type="signal peptide" evidence="1">
    <location>
        <begin position="1"/>
        <end position="17"/>
    </location>
</feature>
<gene>
    <name evidence="2" type="ORF">PHATRDRAFT_48096</name>
</gene>
<accession>B7G5Z5</accession>
<evidence type="ECO:0000256" key="1">
    <source>
        <dbReference type="SAM" id="SignalP"/>
    </source>
</evidence>
<dbReference type="GeneID" id="7203266"/>
<evidence type="ECO:0000313" key="3">
    <source>
        <dbReference type="Proteomes" id="UP000000759"/>
    </source>
</evidence>
<dbReference type="RefSeq" id="XP_002182487.1">
    <property type="nucleotide sequence ID" value="XM_002182451.1"/>
</dbReference>
<dbReference type="InterPro" id="IPR010297">
    <property type="entry name" value="DUF900_hydrolase"/>
</dbReference>
<reference evidence="2 3" key="1">
    <citation type="journal article" date="2008" name="Nature">
        <title>The Phaeodactylum genome reveals the evolutionary history of diatom genomes.</title>
        <authorList>
            <person name="Bowler C."/>
            <person name="Allen A.E."/>
            <person name="Badger J.H."/>
            <person name="Grimwood J."/>
            <person name="Jabbari K."/>
            <person name="Kuo A."/>
            <person name="Maheswari U."/>
            <person name="Martens C."/>
            <person name="Maumus F."/>
            <person name="Otillar R.P."/>
            <person name="Rayko E."/>
            <person name="Salamov A."/>
            <person name="Vandepoele K."/>
            <person name="Beszteri B."/>
            <person name="Gruber A."/>
            <person name="Heijde M."/>
            <person name="Katinka M."/>
            <person name="Mock T."/>
            <person name="Valentin K."/>
            <person name="Verret F."/>
            <person name="Berges J.A."/>
            <person name="Brownlee C."/>
            <person name="Cadoret J.P."/>
            <person name="Chiovitti A."/>
            <person name="Choi C.J."/>
            <person name="Coesel S."/>
            <person name="De Martino A."/>
            <person name="Detter J.C."/>
            <person name="Durkin C."/>
            <person name="Falciatore A."/>
            <person name="Fournet J."/>
            <person name="Haruta M."/>
            <person name="Huysman M.J."/>
            <person name="Jenkins B.D."/>
            <person name="Jiroutova K."/>
            <person name="Jorgensen R.E."/>
            <person name="Joubert Y."/>
            <person name="Kaplan A."/>
            <person name="Kroger N."/>
            <person name="Kroth P.G."/>
            <person name="La Roche J."/>
            <person name="Lindquist E."/>
            <person name="Lommer M."/>
            <person name="Martin-Jezequel V."/>
            <person name="Lopez P.J."/>
            <person name="Lucas S."/>
            <person name="Mangogna M."/>
            <person name="McGinnis K."/>
            <person name="Medlin L.K."/>
            <person name="Montsant A."/>
            <person name="Oudot-Le Secq M.P."/>
            <person name="Napoli C."/>
            <person name="Obornik M."/>
            <person name="Parker M.S."/>
            <person name="Petit J.L."/>
            <person name="Porcel B.M."/>
            <person name="Poulsen N."/>
            <person name="Robison M."/>
            <person name="Rychlewski L."/>
            <person name="Rynearson T.A."/>
            <person name="Schmutz J."/>
            <person name="Shapiro H."/>
            <person name="Siaut M."/>
            <person name="Stanley M."/>
            <person name="Sussman M.R."/>
            <person name="Taylor A.R."/>
            <person name="Vardi A."/>
            <person name="von Dassow P."/>
            <person name="Vyverman W."/>
            <person name="Willis A."/>
            <person name="Wyrwicz L.S."/>
            <person name="Rokhsar D.S."/>
            <person name="Weissenbach J."/>
            <person name="Armbrust E.V."/>
            <person name="Green B.R."/>
            <person name="Van de Peer Y."/>
            <person name="Grigoriev I.V."/>
        </authorList>
    </citation>
    <scope>NUCLEOTIDE SEQUENCE [LARGE SCALE GENOMIC DNA]</scope>
    <source>
        <strain evidence="2 3">CCAP 1055/1</strain>
    </source>
</reference>
<keyword evidence="3" id="KW-1185">Reference proteome</keyword>
<feature type="chain" id="PRO_5002853022" evidence="1">
    <location>
        <begin position="18"/>
        <end position="347"/>
    </location>
</feature>
<dbReference type="AlphaFoldDB" id="B7G5Z5"/>
<dbReference type="InParanoid" id="B7G5Z5"/>
<organism evidence="2 3">
    <name type="scientific">Phaeodactylum tricornutum (strain CCAP 1055/1)</name>
    <dbReference type="NCBI Taxonomy" id="556484"/>
    <lineage>
        <taxon>Eukaryota</taxon>
        <taxon>Sar</taxon>
        <taxon>Stramenopiles</taxon>
        <taxon>Ochrophyta</taxon>
        <taxon>Bacillariophyta</taxon>
        <taxon>Bacillariophyceae</taxon>
        <taxon>Bacillariophycidae</taxon>
        <taxon>Naviculales</taxon>
        <taxon>Phaeodactylaceae</taxon>
        <taxon>Phaeodactylum</taxon>
    </lineage>
</organism>
<keyword evidence="1" id="KW-0732">Signal</keyword>
<dbReference type="PaxDb" id="2850-Phatr48096"/>
<dbReference type="Pfam" id="PF05990">
    <property type="entry name" value="DUF900"/>
    <property type="match status" value="1"/>
</dbReference>
<dbReference type="HOGENOM" id="CLU_800405_0_0_1"/>